<evidence type="ECO:0000256" key="2">
    <source>
        <dbReference type="ARBA" id="ARBA00005975"/>
    </source>
</evidence>
<dbReference type="EMBL" id="JAOPGA020001155">
    <property type="protein sequence ID" value="KAL0485632.1"/>
    <property type="molecule type" value="Genomic_DNA"/>
</dbReference>
<evidence type="ECO:0000256" key="4">
    <source>
        <dbReference type="ARBA" id="ARBA00022833"/>
    </source>
</evidence>
<organism evidence="8 9">
    <name type="scientific">Acrasis kona</name>
    <dbReference type="NCBI Taxonomy" id="1008807"/>
    <lineage>
        <taxon>Eukaryota</taxon>
        <taxon>Discoba</taxon>
        <taxon>Heterolobosea</taxon>
        <taxon>Tetramitia</taxon>
        <taxon>Eutetramitia</taxon>
        <taxon>Acrasidae</taxon>
        <taxon>Acrasis</taxon>
    </lineage>
</organism>
<dbReference type="Pfam" id="PF10601">
    <property type="entry name" value="zf-LITAF-like"/>
    <property type="match status" value="1"/>
</dbReference>
<keyword evidence="6" id="KW-0812">Transmembrane</keyword>
<feature type="transmembrane region" description="Helical" evidence="6">
    <location>
        <begin position="58"/>
        <end position="84"/>
    </location>
</feature>
<evidence type="ECO:0000256" key="5">
    <source>
        <dbReference type="ARBA" id="ARBA00023136"/>
    </source>
</evidence>
<keyword evidence="3" id="KW-0479">Metal-binding</keyword>
<evidence type="ECO:0000313" key="9">
    <source>
        <dbReference type="Proteomes" id="UP001431209"/>
    </source>
</evidence>
<keyword evidence="5 6" id="KW-0472">Membrane</keyword>
<protein>
    <recommendedName>
        <fullName evidence="7">LITAF domain-containing protein</fullName>
    </recommendedName>
</protein>
<dbReference type="GO" id="GO:0016020">
    <property type="term" value="C:membrane"/>
    <property type="evidence" value="ECO:0007669"/>
    <property type="project" value="UniProtKB-SubCell"/>
</dbReference>
<name>A0AAW2ZAC2_9EUKA</name>
<dbReference type="GO" id="GO:0008270">
    <property type="term" value="F:zinc ion binding"/>
    <property type="evidence" value="ECO:0007669"/>
    <property type="project" value="TreeGrafter"/>
</dbReference>
<gene>
    <name evidence="8" type="ORF">AKO1_011922</name>
</gene>
<dbReference type="InterPro" id="IPR037519">
    <property type="entry name" value="LITAF_fam"/>
</dbReference>
<comment type="subcellular location">
    <subcellularLocation>
        <location evidence="1">Membrane</location>
        <topology evidence="1">Peripheral membrane protein</topology>
    </subcellularLocation>
</comment>
<evidence type="ECO:0000256" key="6">
    <source>
        <dbReference type="SAM" id="Phobius"/>
    </source>
</evidence>
<accession>A0AAW2ZAC2</accession>
<evidence type="ECO:0000256" key="3">
    <source>
        <dbReference type="ARBA" id="ARBA00022723"/>
    </source>
</evidence>
<dbReference type="AlphaFoldDB" id="A0AAW2ZAC2"/>
<feature type="domain" description="LITAF" evidence="7">
    <location>
        <begin position="23"/>
        <end position="106"/>
    </location>
</feature>
<evidence type="ECO:0000313" key="8">
    <source>
        <dbReference type="EMBL" id="KAL0485632.1"/>
    </source>
</evidence>
<comment type="similarity">
    <text evidence="2">Belongs to the CDIP1/LITAF family.</text>
</comment>
<dbReference type="Proteomes" id="UP001431209">
    <property type="component" value="Unassembled WGS sequence"/>
</dbReference>
<dbReference type="SMART" id="SM00714">
    <property type="entry name" value="LITAF"/>
    <property type="match status" value="1"/>
</dbReference>
<comment type="caution">
    <text evidence="8">The sequence shown here is derived from an EMBL/GenBank/DDBJ whole genome shotgun (WGS) entry which is preliminary data.</text>
</comment>
<proteinExistence type="inferred from homology"/>
<dbReference type="PROSITE" id="PS51837">
    <property type="entry name" value="LITAF"/>
    <property type="match status" value="1"/>
</dbReference>
<evidence type="ECO:0000259" key="7">
    <source>
        <dbReference type="PROSITE" id="PS51837"/>
    </source>
</evidence>
<keyword evidence="6" id="KW-1133">Transmembrane helix</keyword>
<dbReference type="InterPro" id="IPR006629">
    <property type="entry name" value="LITAF"/>
</dbReference>
<evidence type="ECO:0000256" key="1">
    <source>
        <dbReference type="ARBA" id="ARBA00004170"/>
    </source>
</evidence>
<dbReference type="PANTHER" id="PTHR23292:SF6">
    <property type="entry name" value="FI16602P1-RELATED"/>
    <property type="match status" value="1"/>
</dbReference>
<reference evidence="8 9" key="1">
    <citation type="submission" date="2024-03" db="EMBL/GenBank/DDBJ databases">
        <title>The Acrasis kona genome and developmental transcriptomes reveal deep origins of eukaryotic multicellular pathways.</title>
        <authorList>
            <person name="Sheikh S."/>
            <person name="Fu C.-J."/>
            <person name="Brown M.W."/>
            <person name="Baldauf S.L."/>
        </authorList>
    </citation>
    <scope>NUCLEOTIDE SEQUENCE [LARGE SCALE GENOMIC DNA]</scope>
    <source>
        <strain evidence="8 9">ATCC MYA-3509</strain>
    </source>
</reference>
<keyword evidence="4" id="KW-0862">Zinc</keyword>
<sequence length="107" mass="11800">MDPNQPPQQVQYQQQQVVSPQPAVTYVVNNQNTFGTTPCNFTCANCGYQGQTYTSTEIGAFALLLALVLFVLGFWCCCWIPLILDGCKDTSHSCPQCKRVVGTKTVM</sequence>
<keyword evidence="9" id="KW-1185">Reference proteome</keyword>
<dbReference type="PANTHER" id="PTHR23292">
    <property type="entry name" value="LIPOPOLYSACCHARIDE-INDUCED TUMOR NECROSIS FACTOR-ALPHA FACTOR"/>
    <property type="match status" value="1"/>
</dbReference>